<dbReference type="SUPFAM" id="SSF82185">
    <property type="entry name" value="Histone H3 K4-specific methyltransferase SET7/9 N-terminal domain"/>
    <property type="match status" value="1"/>
</dbReference>
<gene>
    <name evidence="1" type="ORF">J4N46_04095</name>
</gene>
<comment type="caution">
    <text evidence="1">The sequence shown here is derived from an EMBL/GenBank/DDBJ whole genome shotgun (WGS) entry which is preliminary data.</text>
</comment>
<reference evidence="1 2" key="1">
    <citation type="submission" date="2021-03" db="EMBL/GenBank/DDBJ databases">
        <title>Isolation and description of Capnocytophaga bilenii sp. nov., a novel Capnocytophaga species, isolated from a gingivitis subject.</title>
        <authorList>
            <person name="Antezack A."/>
            <person name="Monnet-Corti V."/>
            <person name="La Scola B."/>
        </authorList>
    </citation>
    <scope>NUCLEOTIDE SEQUENCE [LARGE SCALE GENOMIC DNA]</scope>
    <source>
        <strain evidence="1 2">Marseille-Q4570</strain>
    </source>
</reference>
<keyword evidence="2" id="KW-1185">Reference proteome</keyword>
<dbReference type="RefSeq" id="WP_208057364.1">
    <property type="nucleotide sequence ID" value="NZ_JAGDYP010000001.1"/>
</dbReference>
<dbReference type="Gene3D" id="3.90.930.1">
    <property type="match status" value="1"/>
</dbReference>
<protein>
    <recommendedName>
        <fullName evidence="3">MORN repeat variant</fullName>
    </recommendedName>
</protein>
<evidence type="ECO:0000313" key="1">
    <source>
        <dbReference type="EMBL" id="MBO1883626.1"/>
    </source>
</evidence>
<dbReference type="EMBL" id="JAGDYP010000002">
    <property type="protein sequence ID" value="MBO1883626.1"/>
    <property type="molecule type" value="Genomic_DNA"/>
</dbReference>
<evidence type="ECO:0008006" key="3">
    <source>
        <dbReference type="Google" id="ProtNLM"/>
    </source>
</evidence>
<proteinExistence type="predicted"/>
<organism evidence="1 2">
    <name type="scientific">Capnocytophaga bilenii</name>
    <dbReference type="NCBI Taxonomy" id="2819369"/>
    <lineage>
        <taxon>Bacteria</taxon>
        <taxon>Pseudomonadati</taxon>
        <taxon>Bacteroidota</taxon>
        <taxon>Flavobacteriia</taxon>
        <taxon>Flavobacteriales</taxon>
        <taxon>Flavobacteriaceae</taxon>
        <taxon>Capnocytophaga</taxon>
    </lineage>
</organism>
<evidence type="ECO:0000313" key="2">
    <source>
        <dbReference type="Proteomes" id="UP000681610"/>
    </source>
</evidence>
<dbReference type="Proteomes" id="UP000681610">
    <property type="component" value="Unassembled WGS sequence"/>
</dbReference>
<name>A0ABS3PWC8_9FLAO</name>
<sequence>MKLKNITMIRNKIIYIGCLFIFFMEGYAQKIEPIPYNYHLYKKIDSSDVVSPFDEIEIASFVKRHKINKKGQILEIRLDDKPQYIIEHNISLLNNYFSKKVTIGLEKVTILNGYSVEYEVFYYQKDKRLTLKKISYKKGTINGVYITKDMNDNLLYKTQFTDGSGYWKDFYYESGNIKEEGKVENNCKVGEWKYYNKNGTIDSLKIYSIKDSVDVRFPHCLFNKNEPCY</sequence>
<accession>A0ABS3PWC8</accession>